<organism evidence="12 13">
    <name type="scientific">Alicyclobacillus sacchari</name>
    <dbReference type="NCBI Taxonomy" id="392010"/>
    <lineage>
        <taxon>Bacteria</taxon>
        <taxon>Bacillati</taxon>
        <taxon>Bacillota</taxon>
        <taxon>Bacilli</taxon>
        <taxon>Bacillales</taxon>
        <taxon>Alicyclobacillaceae</taxon>
        <taxon>Alicyclobacillus</taxon>
    </lineage>
</organism>
<comment type="function">
    <text evidence="9">Part of the ABC transporter complex LsrABCD involved in autoinducer 2 (AI-2) import. Probably responsible for the translocation of the substrate across the membrane.</text>
</comment>
<dbReference type="PANTHER" id="PTHR32196:SF29">
    <property type="entry name" value="AUTOINDUCER 2 IMPORT SYSTEM PERMEASE PROTEIN LSRC"/>
    <property type="match status" value="1"/>
</dbReference>
<proteinExistence type="predicted"/>
<feature type="transmembrane region" description="Helical" evidence="11">
    <location>
        <begin position="26"/>
        <end position="44"/>
    </location>
</feature>
<evidence type="ECO:0000313" key="12">
    <source>
        <dbReference type="EMBL" id="TDY42578.1"/>
    </source>
</evidence>
<evidence type="ECO:0000313" key="13">
    <source>
        <dbReference type="Proteomes" id="UP000294581"/>
    </source>
</evidence>
<feature type="transmembrane region" description="Helical" evidence="11">
    <location>
        <begin position="140"/>
        <end position="161"/>
    </location>
</feature>
<dbReference type="GO" id="GO:0005886">
    <property type="term" value="C:plasma membrane"/>
    <property type="evidence" value="ECO:0007669"/>
    <property type="project" value="UniProtKB-SubCell"/>
</dbReference>
<feature type="transmembrane region" description="Helical" evidence="11">
    <location>
        <begin position="76"/>
        <end position="97"/>
    </location>
</feature>
<dbReference type="Proteomes" id="UP000294581">
    <property type="component" value="Unassembled WGS sequence"/>
</dbReference>
<dbReference type="InterPro" id="IPR001851">
    <property type="entry name" value="ABC_transp_permease"/>
</dbReference>
<evidence type="ECO:0000256" key="8">
    <source>
        <dbReference type="ARBA" id="ARBA00023136"/>
    </source>
</evidence>
<feature type="transmembrane region" description="Helical" evidence="11">
    <location>
        <begin position="102"/>
        <end position="120"/>
    </location>
</feature>
<evidence type="ECO:0000256" key="10">
    <source>
        <dbReference type="ARBA" id="ARBA00039382"/>
    </source>
</evidence>
<comment type="caution">
    <text evidence="12">The sequence shown here is derived from an EMBL/GenBank/DDBJ whole genome shotgun (WGS) entry which is preliminary data.</text>
</comment>
<dbReference type="CDD" id="cd06579">
    <property type="entry name" value="TM_PBP1_transp_AraH_like"/>
    <property type="match status" value="1"/>
</dbReference>
<feature type="transmembrane region" description="Helical" evidence="11">
    <location>
        <begin position="248"/>
        <end position="272"/>
    </location>
</feature>
<evidence type="ECO:0000256" key="2">
    <source>
        <dbReference type="ARBA" id="ARBA00011262"/>
    </source>
</evidence>
<keyword evidence="6 11" id="KW-0812">Transmembrane</keyword>
<dbReference type="AlphaFoldDB" id="A0A4R8LJV1"/>
<keyword evidence="4" id="KW-1003">Cell membrane</keyword>
<dbReference type="EMBL" id="SORF01000014">
    <property type="protein sequence ID" value="TDY42578.1"/>
    <property type="molecule type" value="Genomic_DNA"/>
</dbReference>
<keyword evidence="13" id="KW-1185">Reference proteome</keyword>
<evidence type="ECO:0000256" key="6">
    <source>
        <dbReference type="ARBA" id="ARBA00022692"/>
    </source>
</evidence>
<comment type="subcellular location">
    <subcellularLocation>
        <location evidence="1">Cell membrane</location>
        <topology evidence="1">Multi-pass membrane protein</topology>
    </subcellularLocation>
</comment>
<feature type="transmembrane region" description="Helical" evidence="11">
    <location>
        <begin position="51"/>
        <end position="70"/>
    </location>
</feature>
<dbReference type="Pfam" id="PF02653">
    <property type="entry name" value="BPD_transp_2"/>
    <property type="match status" value="1"/>
</dbReference>
<dbReference type="GO" id="GO:0022857">
    <property type="term" value="F:transmembrane transporter activity"/>
    <property type="evidence" value="ECO:0007669"/>
    <property type="project" value="InterPro"/>
</dbReference>
<evidence type="ECO:0000256" key="1">
    <source>
        <dbReference type="ARBA" id="ARBA00004651"/>
    </source>
</evidence>
<reference evidence="12 13" key="1">
    <citation type="submission" date="2019-03" db="EMBL/GenBank/DDBJ databases">
        <title>Genomic Encyclopedia of Type Strains, Phase IV (KMG-IV): sequencing the most valuable type-strain genomes for metagenomic binning, comparative biology and taxonomic classification.</title>
        <authorList>
            <person name="Goeker M."/>
        </authorList>
    </citation>
    <scope>NUCLEOTIDE SEQUENCE [LARGE SCALE GENOMIC DNA]</scope>
    <source>
        <strain evidence="12 13">DSM 17974</strain>
    </source>
</reference>
<comment type="subunit">
    <text evidence="2">The complex is composed of two ATP-binding proteins (LsrA), two transmembrane proteins (LsrC and LsrD) and a solute-binding protein (LsrB).</text>
</comment>
<gene>
    <name evidence="12" type="ORF">C7445_11411</name>
</gene>
<dbReference type="PANTHER" id="PTHR32196">
    <property type="entry name" value="ABC TRANSPORTER PERMEASE PROTEIN YPHD-RELATED-RELATED"/>
    <property type="match status" value="1"/>
</dbReference>
<name>A0A4R8LJV1_9BACL</name>
<feature type="transmembrane region" description="Helical" evidence="11">
    <location>
        <begin position="190"/>
        <end position="212"/>
    </location>
</feature>
<keyword evidence="3" id="KW-0813">Transport</keyword>
<accession>A0A4R8LJV1</accession>
<evidence type="ECO:0000256" key="9">
    <source>
        <dbReference type="ARBA" id="ARBA00025439"/>
    </source>
</evidence>
<keyword evidence="7 11" id="KW-1133">Transmembrane helix</keyword>
<evidence type="ECO:0000256" key="11">
    <source>
        <dbReference type="SAM" id="Phobius"/>
    </source>
</evidence>
<sequence length="303" mass="31437">MTVMLLVLMITSPSFLAPSNLINVLLNTVTIGILALGECAVIITKGIDLSVGSTMGLVTLAVGTLILSGIPVWVSLAIGLALGLLAGCVNGIMVSLVKLPPIIVTLGTLSVYSGLMYTVTNGQWIQNLPSSLSSIGNFKIWFLPGPVFILLMCLVFMSMFLQRTITGRYVYAVGNNVTAARLAGVQERRIIFIPYAITGVLAAIAGILYLAYNGFATPTTGSDLNLEAIAAAVIGGTNVFGGKGTALGAVLGAILLGIISEALVFFHLPAVWNEAAEGFIILVAVISDSAVTKRAAPKGRVVS</sequence>
<evidence type="ECO:0000256" key="5">
    <source>
        <dbReference type="ARBA" id="ARBA00022519"/>
    </source>
</evidence>
<evidence type="ECO:0000256" key="7">
    <source>
        <dbReference type="ARBA" id="ARBA00022989"/>
    </source>
</evidence>
<evidence type="ECO:0000256" key="4">
    <source>
        <dbReference type="ARBA" id="ARBA00022475"/>
    </source>
</evidence>
<keyword evidence="5" id="KW-0997">Cell inner membrane</keyword>
<protein>
    <recommendedName>
        <fullName evidence="10">Autoinducer 2 import system permease protein LsrC</fullName>
    </recommendedName>
</protein>
<keyword evidence="8 11" id="KW-0472">Membrane</keyword>
<evidence type="ECO:0000256" key="3">
    <source>
        <dbReference type="ARBA" id="ARBA00022448"/>
    </source>
</evidence>